<evidence type="ECO:0000256" key="6">
    <source>
        <dbReference type="ARBA" id="ARBA00023274"/>
    </source>
</evidence>
<name>A0A383V270_BLUHO</name>
<proteinExistence type="inferred from homology"/>
<dbReference type="AlphaFoldDB" id="A0A383V270"/>
<dbReference type="Proteomes" id="UP000275772">
    <property type="component" value="Unassembled WGS sequence"/>
</dbReference>
<evidence type="ECO:0000313" key="10">
    <source>
        <dbReference type="Proteomes" id="UP000275772"/>
    </source>
</evidence>
<evidence type="ECO:0000256" key="3">
    <source>
        <dbReference type="ARBA" id="ARBA00022946"/>
    </source>
</evidence>
<evidence type="ECO:0000259" key="8">
    <source>
        <dbReference type="Pfam" id="PF11788"/>
    </source>
</evidence>
<evidence type="ECO:0000256" key="1">
    <source>
        <dbReference type="ARBA" id="ARBA00004173"/>
    </source>
</evidence>
<dbReference type="InterPro" id="IPR033650">
    <property type="entry name" value="Ribosomal_mL46_NUDIX"/>
</dbReference>
<dbReference type="Gene3D" id="3.90.79.10">
    <property type="entry name" value="Nucleoside Triphosphate Pyrophosphohydrolase"/>
    <property type="match status" value="1"/>
</dbReference>
<organism evidence="9 10">
    <name type="scientific">Blumeria hordei</name>
    <name type="common">Barley powdery mildew</name>
    <name type="synonym">Blumeria graminis f. sp. hordei</name>
    <dbReference type="NCBI Taxonomy" id="2867405"/>
    <lineage>
        <taxon>Eukaryota</taxon>
        <taxon>Fungi</taxon>
        <taxon>Dikarya</taxon>
        <taxon>Ascomycota</taxon>
        <taxon>Pezizomycotina</taxon>
        <taxon>Leotiomycetes</taxon>
        <taxon>Erysiphales</taxon>
        <taxon>Erysiphaceae</taxon>
        <taxon>Blumeria</taxon>
    </lineage>
</organism>
<evidence type="ECO:0000256" key="4">
    <source>
        <dbReference type="ARBA" id="ARBA00022980"/>
    </source>
</evidence>
<dbReference type="CDD" id="cd04661">
    <property type="entry name" value="NUDIX_MRP_L46"/>
    <property type="match status" value="1"/>
</dbReference>
<feature type="domain" description="Large ribosomal subunit protein mL46 N-terminal" evidence="8">
    <location>
        <begin position="79"/>
        <end position="217"/>
    </location>
</feature>
<gene>
    <name evidence="9" type="ORF">BLGHR1_16892</name>
</gene>
<dbReference type="PANTHER" id="PTHR13124:SF12">
    <property type="entry name" value="LARGE RIBOSOMAL SUBUNIT PROTEIN ML46"/>
    <property type="match status" value="1"/>
</dbReference>
<reference evidence="9 10" key="1">
    <citation type="submission" date="2017-11" db="EMBL/GenBank/DDBJ databases">
        <authorList>
            <person name="Kracher B."/>
        </authorList>
    </citation>
    <scope>NUCLEOTIDE SEQUENCE [LARGE SCALE GENOMIC DNA]</scope>
    <source>
        <strain evidence="9 10">RACE1</strain>
    </source>
</reference>
<protein>
    <recommendedName>
        <fullName evidence="7">Large ribosomal subunit protein mL46</fullName>
    </recommendedName>
</protein>
<dbReference type="VEuPathDB" id="FungiDB:BLGHR1_16892"/>
<keyword evidence="3" id="KW-0809">Transit peptide</keyword>
<dbReference type="GO" id="GO:0003735">
    <property type="term" value="F:structural constituent of ribosome"/>
    <property type="evidence" value="ECO:0007669"/>
    <property type="project" value="InterPro"/>
</dbReference>
<accession>A0A383V270</accession>
<dbReference type="EMBL" id="UNSH01000086">
    <property type="protein sequence ID" value="SZF06089.1"/>
    <property type="molecule type" value="Genomic_DNA"/>
</dbReference>
<dbReference type="Pfam" id="PF11788">
    <property type="entry name" value="MRP-L46"/>
    <property type="match status" value="1"/>
</dbReference>
<keyword evidence="6" id="KW-0687">Ribonucleoprotein</keyword>
<comment type="similarity">
    <text evidence="2">Belongs to the mitochondrion-specific ribosomal protein mL46 family.</text>
</comment>
<sequence length="369" mass="41146">MSANYRIYRSLASVLRISTPHNLPTVCLKCGSRTSANVFVRTLARRAHSSSGLVETQEISASDCPNAIPVPRISINTHQILAGVVLSRPPLLTPDLHSFEKAFFFYQKRLNERLAIPFTRYFYFKKDSPADTDWKLKASERGGVPAKELGSYKAYGKLAWNDELLEKESHMAEPHYIIDQLTRDARVGVTEDGVVVQDVNARAEGVAKPNSRITDADTSNNDQRLDRKLDRTLYLVVRNKGDNTWGFPSGGVSGTENLHEAAERILAQSCGVNMNTWIVGRVPIAYNITPPKTIPAETPATEAGPGPEDDVSHKSKATFFLKGRIMAGQADLLNNHFGLDDYRWLTKAEVSKFLPRELYLSVCNSMHER</sequence>
<dbReference type="InterPro" id="IPR040008">
    <property type="entry name" value="Ribosomal_mL46"/>
</dbReference>
<dbReference type="InterPro" id="IPR015797">
    <property type="entry name" value="NUDIX_hydrolase-like_dom_sf"/>
</dbReference>
<dbReference type="InterPro" id="IPR021757">
    <property type="entry name" value="Ribosomal_mL46_N"/>
</dbReference>
<evidence type="ECO:0000256" key="2">
    <source>
        <dbReference type="ARBA" id="ARBA00009070"/>
    </source>
</evidence>
<evidence type="ECO:0000256" key="7">
    <source>
        <dbReference type="ARBA" id="ARBA00035190"/>
    </source>
</evidence>
<keyword evidence="5" id="KW-0496">Mitochondrion</keyword>
<dbReference type="PANTHER" id="PTHR13124">
    <property type="entry name" value="39S RIBOSOMAL PROTEIN L46, MITOCHONDRIAL PRECURSOR-RELATED"/>
    <property type="match status" value="1"/>
</dbReference>
<comment type="subcellular location">
    <subcellularLocation>
        <location evidence="1">Mitochondrion</location>
    </subcellularLocation>
</comment>
<dbReference type="GO" id="GO:0005762">
    <property type="term" value="C:mitochondrial large ribosomal subunit"/>
    <property type="evidence" value="ECO:0007669"/>
    <property type="project" value="TreeGrafter"/>
</dbReference>
<keyword evidence="4" id="KW-0689">Ribosomal protein</keyword>
<dbReference type="SUPFAM" id="SSF55811">
    <property type="entry name" value="Nudix"/>
    <property type="match status" value="1"/>
</dbReference>
<evidence type="ECO:0000256" key="5">
    <source>
        <dbReference type="ARBA" id="ARBA00023128"/>
    </source>
</evidence>
<evidence type="ECO:0000313" key="9">
    <source>
        <dbReference type="EMBL" id="SZF06089.1"/>
    </source>
</evidence>